<sequence>MSSLPPLPSSQRKCSAGHCSKVLPDNYSYKKCESCREIDRIYQAGRRRAAKVLDKNPEGLRRSLRNSPAPDAAAGDSTADAGTRRRECSPIAPQPLSDRSGSGDMENKKTHDDIHTLMARLREMVTSAADNIHFTGECFVPADPLVSYKERVELTVKEIWDVTGFRWTVHDHPKMQIGHKTRLWCSQDQARKKASKTSEKPDAKHRDTLGMARYPCKSSLVITCKPAALRVKPDHVLVSISLQHHASADHRPYLDVALPPEANEIIRRQIEWSKPNEILREVQAKFPQVSAAQVHNAWAKMSEVLWKRDSEQLPSAKVLLEELKNDVDVFDIKAPEGVEQLCWGMKLIAEPLRGQTVEVGLDATYDTNSKHLELYSIMAEHDNAGFPLSYCLLSTATSMDIHKRRNALKAWADHVREKYDVNPTFIHLDKDMGEIGMARDVWIAKIQLCWWHLRRAVRTRLAKNKLSTTPYNPYRAHDEFPFIDIAFRPPDQGDPCEYEGGLDTIAPAAVPERPERKSVNALFIRLPGSYIPNSPNIATEAAEAPPSLPESRQLGIRVDAEQGISERASHTVADGTTNTALTIRVPCIAERTIVETRVFCAEEYRESIVDMMERHLCAHPLIPGYSHPSPEGIREWAVNEMYMFCVDHDLREVWAYLWENWYRSGRWELWARAPHPQIPRLKTTMLLESHWRRIKHDFLHHFRLPRLDLLVWVIVKQLARTYYRKLDMRLTDTGRFRELPDWRKAFKREWKRCVGASCTVPFKPKYSPNPHLWVCTCPYFATSRFLVCKHLVRTVHSVKPIFFLQVTRNRTTPFWSHPTLVPLDDDEILALGGVINKPRTSHLVDNPSPEPPNVARRTLFLPLQDNADDSDDDIIDTGTKGTYRERMTVTIALLRDLADGLEYQVRFNDHRLLTTVEREAAGALRLARNIQRKEREANSLRATPRTWEASNVMFYNSRPSSGSQPRGSAGANN</sequence>
<keyword evidence="2" id="KW-1185">Reference proteome</keyword>
<name>A0ACC1S0V0_9APHY</name>
<reference evidence="1" key="1">
    <citation type="submission" date="2022-07" db="EMBL/GenBank/DDBJ databases">
        <title>Genome Sequence of Phlebia brevispora.</title>
        <authorList>
            <person name="Buettner E."/>
        </authorList>
    </citation>
    <scope>NUCLEOTIDE SEQUENCE</scope>
    <source>
        <strain evidence="1">MPL23</strain>
    </source>
</reference>
<gene>
    <name evidence="1" type="ORF">NM688_g7813</name>
</gene>
<accession>A0ACC1S0V0</accession>
<evidence type="ECO:0000313" key="1">
    <source>
        <dbReference type="EMBL" id="KAJ3529727.1"/>
    </source>
</evidence>
<comment type="caution">
    <text evidence="1">The sequence shown here is derived from an EMBL/GenBank/DDBJ whole genome shotgun (WGS) entry which is preliminary data.</text>
</comment>
<proteinExistence type="predicted"/>
<dbReference type="EMBL" id="JANHOG010001925">
    <property type="protein sequence ID" value="KAJ3529727.1"/>
    <property type="molecule type" value="Genomic_DNA"/>
</dbReference>
<evidence type="ECO:0000313" key="2">
    <source>
        <dbReference type="Proteomes" id="UP001148662"/>
    </source>
</evidence>
<dbReference type="Proteomes" id="UP001148662">
    <property type="component" value="Unassembled WGS sequence"/>
</dbReference>
<protein>
    <submittedName>
        <fullName evidence="1">Uncharacterized protein</fullName>
    </submittedName>
</protein>
<organism evidence="1 2">
    <name type="scientific">Phlebia brevispora</name>
    <dbReference type="NCBI Taxonomy" id="194682"/>
    <lineage>
        <taxon>Eukaryota</taxon>
        <taxon>Fungi</taxon>
        <taxon>Dikarya</taxon>
        <taxon>Basidiomycota</taxon>
        <taxon>Agaricomycotina</taxon>
        <taxon>Agaricomycetes</taxon>
        <taxon>Polyporales</taxon>
        <taxon>Meruliaceae</taxon>
        <taxon>Phlebia</taxon>
    </lineage>
</organism>